<dbReference type="PRINTS" id="PR00869">
    <property type="entry name" value="DNAPOLX"/>
</dbReference>
<keyword evidence="5" id="KW-0235">DNA replication</keyword>
<evidence type="ECO:0000313" key="14">
    <source>
        <dbReference type="Proteomes" id="UP000703269"/>
    </source>
</evidence>
<keyword evidence="7" id="KW-0239">DNA-directed DNA polymerase</keyword>
<reference evidence="13 14" key="1">
    <citation type="submission" date="2021-08" db="EMBL/GenBank/DDBJ databases">
        <title>Draft Genome Sequence of Phanerochaete sordida strain YK-624.</title>
        <authorList>
            <person name="Mori T."/>
            <person name="Dohra H."/>
            <person name="Suzuki T."/>
            <person name="Kawagishi H."/>
            <person name="Hirai H."/>
        </authorList>
    </citation>
    <scope>NUCLEOTIDE SEQUENCE [LARGE SCALE GENOMIC DNA]</scope>
    <source>
        <strain evidence="13 14">YK-624</strain>
    </source>
</reference>
<feature type="compositionally biased region" description="Polar residues" evidence="11">
    <location>
        <begin position="286"/>
        <end position="299"/>
    </location>
</feature>
<dbReference type="InterPro" id="IPR002008">
    <property type="entry name" value="DNA_pol_X_beta-like"/>
</dbReference>
<dbReference type="GO" id="GO:0003887">
    <property type="term" value="F:DNA-directed DNA polymerase activity"/>
    <property type="evidence" value="ECO:0007669"/>
    <property type="project" value="UniProtKB-KW"/>
</dbReference>
<dbReference type="InterPro" id="IPR002054">
    <property type="entry name" value="DNA-dir_DNA_pol_X"/>
</dbReference>
<evidence type="ECO:0000256" key="10">
    <source>
        <dbReference type="PIRSR" id="PIRSR622312-50"/>
    </source>
</evidence>
<dbReference type="PANTHER" id="PTHR11276:SF28">
    <property type="entry name" value="DNA POLYMERASE LAMBDA"/>
    <property type="match status" value="1"/>
</dbReference>
<feature type="compositionally biased region" description="Polar residues" evidence="11">
    <location>
        <begin position="366"/>
        <end position="396"/>
    </location>
</feature>
<evidence type="ECO:0000256" key="4">
    <source>
        <dbReference type="ARBA" id="ARBA00022695"/>
    </source>
</evidence>
<dbReference type="InterPro" id="IPR037160">
    <property type="entry name" value="DNA_Pol_thumb_sf"/>
</dbReference>
<protein>
    <recommendedName>
        <fullName evidence="1">DNA-directed DNA polymerase</fullName>
        <ecNumber evidence="1">2.7.7.7</ecNumber>
    </recommendedName>
</protein>
<feature type="domain" description="DNA-directed DNA polymerase X" evidence="12">
    <location>
        <begin position="759"/>
        <end position="1093"/>
    </location>
</feature>
<dbReference type="SUPFAM" id="SSF81585">
    <property type="entry name" value="PsbU/PolX domain-like"/>
    <property type="match status" value="1"/>
</dbReference>
<feature type="compositionally biased region" description="Polar residues" evidence="11">
    <location>
        <begin position="646"/>
        <end position="656"/>
    </location>
</feature>
<dbReference type="Gene3D" id="1.10.150.20">
    <property type="entry name" value="5' to 3' exonuclease, C-terminal subdomain"/>
    <property type="match status" value="1"/>
</dbReference>
<dbReference type="Proteomes" id="UP000703269">
    <property type="component" value="Unassembled WGS sequence"/>
</dbReference>
<feature type="region of interest" description="Disordered" evidence="11">
    <location>
        <begin position="140"/>
        <end position="189"/>
    </location>
</feature>
<dbReference type="Pfam" id="PF14791">
    <property type="entry name" value="DNA_pol_B_thumb"/>
    <property type="match status" value="1"/>
</dbReference>
<dbReference type="GO" id="GO:0003677">
    <property type="term" value="F:DNA binding"/>
    <property type="evidence" value="ECO:0007669"/>
    <property type="project" value="InterPro"/>
</dbReference>
<feature type="region of interest" description="Disordered" evidence="11">
    <location>
        <begin position="38"/>
        <end position="73"/>
    </location>
</feature>
<feature type="compositionally biased region" description="Polar residues" evidence="11">
    <location>
        <begin position="247"/>
        <end position="256"/>
    </location>
</feature>
<evidence type="ECO:0000256" key="11">
    <source>
        <dbReference type="SAM" id="MobiDB-lite"/>
    </source>
</evidence>
<keyword evidence="4" id="KW-0548">Nucleotidyltransferase</keyword>
<dbReference type="InterPro" id="IPR043519">
    <property type="entry name" value="NT_sf"/>
</dbReference>
<dbReference type="FunFam" id="1.10.150.110:FF:000005">
    <property type="entry name" value="DNA polymerase POL4"/>
    <property type="match status" value="1"/>
</dbReference>
<dbReference type="Pfam" id="PF14792">
    <property type="entry name" value="DNA_pol_B_palm"/>
    <property type="match status" value="1"/>
</dbReference>
<dbReference type="GO" id="GO:0006303">
    <property type="term" value="P:double-strand break repair via nonhomologous end joining"/>
    <property type="evidence" value="ECO:0007669"/>
    <property type="project" value="TreeGrafter"/>
</dbReference>
<dbReference type="SUPFAM" id="SSF81301">
    <property type="entry name" value="Nucleotidyltransferase"/>
    <property type="match status" value="1"/>
</dbReference>
<comment type="catalytic activity">
    <reaction evidence="9">
        <text>DNA(n) + a 2'-deoxyribonucleoside 5'-triphosphate = DNA(n+1) + diphosphate</text>
        <dbReference type="Rhea" id="RHEA:22508"/>
        <dbReference type="Rhea" id="RHEA-COMP:17339"/>
        <dbReference type="Rhea" id="RHEA-COMP:17340"/>
        <dbReference type="ChEBI" id="CHEBI:33019"/>
        <dbReference type="ChEBI" id="CHEBI:61560"/>
        <dbReference type="ChEBI" id="CHEBI:173112"/>
        <dbReference type="EC" id="2.7.7.7"/>
    </reaction>
</comment>
<dbReference type="InterPro" id="IPR027421">
    <property type="entry name" value="DNA_pol_lamdba_lyase_dom_sf"/>
</dbReference>
<keyword evidence="14" id="KW-1185">Reference proteome</keyword>
<keyword evidence="3" id="KW-0808">Transferase</keyword>
<proteinExistence type="predicted"/>
<dbReference type="InterPro" id="IPR029398">
    <property type="entry name" value="PolB_thumb"/>
</dbReference>
<dbReference type="InterPro" id="IPR010996">
    <property type="entry name" value="HHH_MUS81"/>
</dbReference>
<feature type="active site" description="Nucleophile; Schiff-base intermediate with DNA; for 5'-dRP lyase activity" evidence="10">
    <location>
        <position position="823"/>
    </location>
</feature>
<keyword evidence="6" id="KW-0227">DNA damage</keyword>
<feature type="region of interest" description="Disordered" evidence="11">
    <location>
        <begin position="601"/>
        <end position="710"/>
    </location>
</feature>
<dbReference type="SUPFAM" id="SSF47802">
    <property type="entry name" value="DNA polymerase beta, N-terminal domain-like"/>
    <property type="match status" value="1"/>
</dbReference>
<organism evidence="13 14">
    <name type="scientific">Phanerochaete sordida</name>
    <dbReference type="NCBI Taxonomy" id="48140"/>
    <lineage>
        <taxon>Eukaryota</taxon>
        <taxon>Fungi</taxon>
        <taxon>Dikarya</taxon>
        <taxon>Basidiomycota</taxon>
        <taxon>Agaricomycotina</taxon>
        <taxon>Agaricomycetes</taxon>
        <taxon>Polyporales</taxon>
        <taxon>Phanerochaetaceae</taxon>
        <taxon>Phanerochaete</taxon>
    </lineage>
</organism>
<evidence type="ECO:0000256" key="1">
    <source>
        <dbReference type="ARBA" id="ARBA00012417"/>
    </source>
</evidence>
<dbReference type="AlphaFoldDB" id="A0A9P3LKS9"/>
<dbReference type="PRINTS" id="PR00870">
    <property type="entry name" value="DNAPOLXBETA"/>
</dbReference>
<dbReference type="EMBL" id="BPQB01000092">
    <property type="protein sequence ID" value="GJE98665.1"/>
    <property type="molecule type" value="Genomic_DNA"/>
</dbReference>
<dbReference type="CDD" id="cd00141">
    <property type="entry name" value="NT_POLXc"/>
    <property type="match status" value="1"/>
</dbReference>
<evidence type="ECO:0000259" key="12">
    <source>
        <dbReference type="SMART" id="SM00483"/>
    </source>
</evidence>
<evidence type="ECO:0000256" key="8">
    <source>
        <dbReference type="ARBA" id="ARBA00023204"/>
    </source>
</evidence>
<keyword evidence="8" id="KW-0234">DNA repair</keyword>
<evidence type="ECO:0000256" key="7">
    <source>
        <dbReference type="ARBA" id="ARBA00022932"/>
    </source>
</evidence>
<dbReference type="Pfam" id="PF14716">
    <property type="entry name" value="HHH_8"/>
    <property type="match status" value="1"/>
</dbReference>
<dbReference type="InterPro" id="IPR022312">
    <property type="entry name" value="DNA_pol_X"/>
</dbReference>
<evidence type="ECO:0000256" key="2">
    <source>
        <dbReference type="ARBA" id="ARBA00022634"/>
    </source>
</evidence>
<dbReference type="EC" id="2.7.7.7" evidence="1"/>
<name>A0A9P3LKS9_9APHY</name>
<feature type="compositionally biased region" description="Pro residues" evidence="11">
    <location>
        <begin position="433"/>
        <end position="446"/>
    </location>
</feature>
<feature type="region of interest" description="Disordered" evidence="11">
    <location>
        <begin position="205"/>
        <end position="469"/>
    </location>
</feature>
<dbReference type="InterPro" id="IPR028207">
    <property type="entry name" value="DNA_pol_B_palm_palm"/>
</dbReference>
<dbReference type="SMART" id="SM00483">
    <property type="entry name" value="POLXc"/>
    <property type="match status" value="1"/>
</dbReference>
<evidence type="ECO:0000313" key="13">
    <source>
        <dbReference type="EMBL" id="GJE98665.1"/>
    </source>
</evidence>
<gene>
    <name evidence="13" type="ORF">PsYK624_149000</name>
</gene>
<keyword evidence="2" id="KW-0237">DNA synthesis</keyword>
<evidence type="ECO:0000256" key="3">
    <source>
        <dbReference type="ARBA" id="ARBA00022679"/>
    </source>
</evidence>
<dbReference type="InterPro" id="IPR018944">
    <property type="entry name" value="DNA_pol_lambd_fingers_domain"/>
</dbReference>
<evidence type="ECO:0000256" key="9">
    <source>
        <dbReference type="ARBA" id="ARBA00049244"/>
    </source>
</evidence>
<evidence type="ECO:0000256" key="6">
    <source>
        <dbReference type="ARBA" id="ARBA00022763"/>
    </source>
</evidence>
<dbReference type="Pfam" id="PF10391">
    <property type="entry name" value="DNA_pol_lambd_f"/>
    <property type="match status" value="1"/>
</dbReference>
<dbReference type="GO" id="GO:0005634">
    <property type="term" value="C:nucleus"/>
    <property type="evidence" value="ECO:0007669"/>
    <property type="project" value="TreeGrafter"/>
</dbReference>
<dbReference type="Gene3D" id="3.30.210.10">
    <property type="entry name" value="DNA polymerase, thumb domain"/>
    <property type="match status" value="1"/>
</dbReference>
<dbReference type="Gene3D" id="1.10.150.110">
    <property type="entry name" value="DNA polymerase beta, N-terminal domain-like"/>
    <property type="match status" value="1"/>
</dbReference>
<dbReference type="OrthoDB" id="205514at2759"/>
<evidence type="ECO:0000256" key="5">
    <source>
        <dbReference type="ARBA" id="ARBA00022705"/>
    </source>
</evidence>
<dbReference type="PANTHER" id="PTHR11276">
    <property type="entry name" value="DNA POLYMERASE TYPE-X FAMILY MEMBER"/>
    <property type="match status" value="1"/>
</dbReference>
<comment type="caution">
    <text evidence="13">The sequence shown here is derived from an EMBL/GenBank/DDBJ whole genome shotgun (WGS) entry which is preliminary data.</text>
</comment>
<dbReference type="Gene3D" id="3.30.460.10">
    <property type="entry name" value="Beta Polymerase, domain 2"/>
    <property type="match status" value="1"/>
</dbReference>
<accession>A0A9P3LKS9</accession>
<sequence length="1095" mass="119215">MSQLQNLQLRALIARNPGLGHAARQHLRGDVRIPCLRSSSQTNQVRGADSTERENQASRAGHPIRQVRRGRDPRHPFVLDVSQWASDFLTNSRQSLNPPAAMDHDAISKFFTDQDRRMGMPDETEAEFLARVVDRSNRLSEDVLSSDGATEPGSDHRAKTPRNATSNTSRHSMRVAHAPAASASLSDARSEANDQAVCMSTLEDLTHGGKRKSSDQPSGGSGPPGKRRRQEDSTDLTAPYRGIGASPHSSAQTSTDGAYHTVDQGLRPRKDGAPPECAGGGKADGSSISVDGNTASRTGCSPAIRQFTSGPRAAVGRSVSPASAPRAPGLSRDGSPSSPHALPAQVRTYTQAASHVSAGADDEPSAHTSIGTTSRADQDEASPSSPSAGATQSERVNGQAARPHGNAPTQNESPGCSAAVAGPDSHSVTTPTRPLPPSDPPAPNAKPPGRRDASSQGGPPAKAKKLPKKVQLQMTPAEYAVYIAQVGSVNARKGKKNTTFFKGIRIFYIGLDVDKVIERTWIKMQRLVQFGATLIPTYDPFQIDVIMTQPKLTEEDFCAKLGIASLEEVPAHIPILATSWMTSGEDKGRLDLWEHHPSYKSHVVKQPDAPEKGKTRTIPPNPPKASTTKPSTKDAAQAKPAPRSTPKVQAQQAIDSNESDFEEEGRGQTSPANPRCAGGSSAVTRGTPAAQTGDGGPGAMGAGVDTGSSGAGAADPLAEFYAAARAEHEEALEGYMEEVPRSRFICDNPEPYHAPWGKPPNQDIIDIFSQLAEIYRIRRAQDDEWRELTYRRVVRALEKYPKRIETYDELKNIDGAGEKTRDKMMEIIKTGRLRRLQFEMTAELSVMKLFQGIHDVGHITALKWHSAGCRTLDDLRQRKNGIKLTDNQELGLKYYDDLNSRIPRQEAAEIFEKIKDIAYGIDKKLELQLVGSYRRGKADVGDIDILITRPTDDRRTHRGLVQRLVNLCQMHGVIVDHLDIPYNWWAQDLSYHGLCQLHEGSPVRRLDFLATPYASRGAALLYFTGDDIFNRSMRGKAKSMGGLLNQRGLYDKVVRSPENPAVILNEGILVASETEEEIFKKLGVPWQEPHERVRG</sequence>